<reference evidence="1 2" key="1">
    <citation type="submission" date="2015-09" db="EMBL/GenBank/DDBJ databases">
        <title>Complete genome of Psychrobacter urativorans R10.10B.</title>
        <authorList>
            <person name="See-Too W.S."/>
            <person name="Chan K.G."/>
        </authorList>
    </citation>
    <scope>NUCLEOTIDE SEQUENCE [LARGE SCALE GENOMIC DNA]</scope>
    <source>
        <strain evidence="1 2">R10.10B</strain>
    </source>
</reference>
<dbReference type="STRING" id="45610.AOC03_07140"/>
<evidence type="ECO:0000313" key="1">
    <source>
        <dbReference type="EMBL" id="ALF59841.1"/>
    </source>
</evidence>
<dbReference type="Proteomes" id="UP000059847">
    <property type="component" value="Chromosome"/>
</dbReference>
<dbReference type="CDD" id="cd00580">
    <property type="entry name" value="CHMI"/>
    <property type="match status" value="1"/>
</dbReference>
<name>A0A0M4TF65_9GAMM</name>
<sequence>MPHLTIQATPNVMIPHAESLLKTLNNALWETGHFKQATDIKARILPVNTFLVGVEDDEQEHGFIYAHLKLMSGREASVRDSLAQLLVTTIDEKLAAAQSGRTQLQICVEVEEISTIYQKKILGQ</sequence>
<proteinExistence type="predicted"/>
<gene>
    <name evidence="1" type="ORF">AOC03_07140</name>
</gene>
<keyword evidence="2" id="KW-1185">Reference proteome</keyword>
<dbReference type="RefSeq" id="WP_062534595.1">
    <property type="nucleotide sequence ID" value="NZ_CP012678.1"/>
</dbReference>
<protein>
    <submittedName>
        <fullName evidence="1">5-carboxymethyl-2-hydroxymuconate isomerase</fullName>
    </submittedName>
</protein>
<dbReference type="InterPro" id="IPR004220">
    <property type="entry name" value="5-COMe_2-OHmuconate_Isoase"/>
</dbReference>
<dbReference type="GO" id="GO:0008704">
    <property type="term" value="F:5-carboxymethyl-2-hydroxymuconate delta-isomerase activity"/>
    <property type="evidence" value="ECO:0007669"/>
    <property type="project" value="InterPro"/>
</dbReference>
<dbReference type="InterPro" id="IPR014347">
    <property type="entry name" value="Tautomerase/MIF_sf"/>
</dbReference>
<dbReference type="PANTHER" id="PTHR37950:SF1">
    <property type="entry name" value="4-HYDROXYPHENYLACETATE CATABOLISM PROTEIN"/>
    <property type="match status" value="1"/>
</dbReference>
<keyword evidence="1" id="KW-0413">Isomerase</keyword>
<evidence type="ECO:0000313" key="2">
    <source>
        <dbReference type="Proteomes" id="UP000059847"/>
    </source>
</evidence>
<accession>A0A0M4TF65</accession>
<dbReference type="Gene3D" id="3.30.429.10">
    <property type="entry name" value="Macrophage Migration Inhibitory Factor"/>
    <property type="match status" value="1"/>
</dbReference>
<dbReference type="SUPFAM" id="SSF55331">
    <property type="entry name" value="Tautomerase/MIF"/>
    <property type="match status" value="1"/>
</dbReference>
<dbReference type="KEGG" id="pur:AOC03_07140"/>
<dbReference type="EMBL" id="CP012678">
    <property type="protein sequence ID" value="ALF59841.1"/>
    <property type="molecule type" value="Genomic_DNA"/>
</dbReference>
<organism evidence="1 2">
    <name type="scientific">Psychrobacter urativorans</name>
    <dbReference type="NCBI Taxonomy" id="45610"/>
    <lineage>
        <taxon>Bacteria</taxon>
        <taxon>Pseudomonadati</taxon>
        <taxon>Pseudomonadota</taxon>
        <taxon>Gammaproteobacteria</taxon>
        <taxon>Moraxellales</taxon>
        <taxon>Moraxellaceae</taxon>
        <taxon>Psychrobacter</taxon>
    </lineage>
</organism>
<dbReference type="AlphaFoldDB" id="A0A0M4TF65"/>
<dbReference type="OrthoDB" id="9814215at2"/>
<dbReference type="PANTHER" id="PTHR37950">
    <property type="entry name" value="4-HYDROXYPHENYLACETATE CATABOLISM PROTEIN"/>
    <property type="match status" value="1"/>
</dbReference>
<dbReference type="Pfam" id="PF02962">
    <property type="entry name" value="CHMI"/>
    <property type="match status" value="1"/>
</dbReference>